<name>A0A5N5WP48_9EURO</name>
<comment type="subcellular location">
    <subcellularLocation>
        <location evidence="1">Membrane</location>
    </subcellularLocation>
</comment>
<evidence type="ECO:0000313" key="7">
    <source>
        <dbReference type="EMBL" id="KAB8068980.1"/>
    </source>
</evidence>
<feature type="transmembrane region" description="Helical" evidence="6">
    <location>
        <begin position="311"/>
        <end position="336"/>
    </location>
</feature>
<dbReference type="OrthoDB" id="2896006at2759"/>
<protein>
    <submittedName>
        <fullName evidence="7">Uncharacterized protein</fullName>
    </submittedName>
</protein>
<dbReference type="EMBL" id="ML732363">
    <property type="protein sequence ID" value="KAB8068980.1"/>
    <property type="molecule type" value="Genomic_DNA"/>
</dbReference>
<evidence type="ECO:0000313" key="8">
    <source>
        <dbReference type="Proteomes" id="UP000326565"/>
    </source>
</evidence>
<dbReference type="Proteomes" id="UP000326565">
    <property type="component" value="Unassembled WGS sequence"/>
</dbReference>
<proteinExistence type="predicted"/>
<gene>
    <name evidence="7" type="ORF">BDV29DRAFT_183659</name>
</gene>
<evidence type="ECO:0000256" key="4">
    <source>
        <dbReference type="ARBA" id="ARBA00022989"/>
    </source>
</evidence>
<dbReference type="InterPro" id="IPR023395">
    <property type="entry name" value="MCP_dom_sf"/>
</dbReference>
<evidence type="ECO:0000256" key="2">
    <source>
        <dbReference type="ARBA" id="ARBA00022692"/>
    </source>
</evidence>
<evidence type="ECO:0000256" key="5">
    <source>
        <dbReference type="ARBA" id="ARBA00023136"/>
    </source>
</evidence>
<feature type="transmembrane region" description="Helical" evidence="6">
    <location>
        <begin position="109"/>
        <end position="131"/>
    </location>
</feature>
<keyword evidence="5 6" id="KW-0472">Membrane</keyword>
<keyword evidence="3" id="KW-0496">Mitochondrion</keyword>
<accession>A0A5N5WP48</accession>
<evidence type="ECO:0000256" key="6">
    <source>
        <dbReference type="SAM" id="Phobius"/>
    </source>
</evidence>
<reference evidence="7 8" key="1">
    <citation type="submission" date="2019-04" db="EMBL/GenBank/DDBJ databases">
        <title>Friends and foes A comparative genomics study of 23 Aspergillus species from section Flavi.</title>
        <authorList>
            <consortium name="DOE Joint Genome Institute"/>
            <person name="Kjaerbolling I."/>
            <person name="Vesth T."/>
            <person name="Frisvad J.C."/>
            <person name="Nybo J.L."/>
            <person name="Theobald S."/>
            <person name="Kildgaard S."/>
            <person name="Isbrandt T."/>
            <person name="Kuo A."/>
            <person name="Sato A."/>
            <person name="Lyhne E.K."/>
            <person name="Kogle M.E."/>
            <person name="Wiebenga A."/>
            <person name="Kun R.S."/>
            <person name="Lubbers R.J."/>
            <person name="Makela M.R."/>
            <person name="Barry K."/>
            <person name="Chovatia M."/>
            <person name="Clum A."/>
            <person name="Daum C."/>
            <person name="Haridas S."/>
            <person name="He G."/>
            <person name="LaButti K."/>
            <person name="Lipzen A."/>
            <person name="Mondo S."/>
            <person name="Riley R."/>
            <person name="Salamov A."/>
            <person name="Simmons B.A."/>
            <person name="Magnuson J.K."/>
            <person name="Henrissat B."/>
            <person name="Mortensen U.H."/>
            <person name="Larsen T.O."/>
            <person name="Devries R.P."/>
            <person name="Grigoriev I.V."/>
            <person name="Machida M."/>
            <person name="Baker S.E."/>
            <person name="Andersen M.R."/>
        </authorList>
    </citation>
    <scope>NUCLEOTIDE SEQUENCE [LARGE SCALE GENOMIC DNA]</scope>
    <source>
        <strain evidence="7 8">CBS 151.66</strain>
    </source>
</reference>
<organism evidence="7 8">
    <name type="scientific">Aspergillus leporis</name>
    <dbReference type="NCBI Taxonomy" id="41062"/>
    <lineage>
        <taxon>Eukaryota</taxon>
        <taxon>Fungi</taxon>
        <taxon>Dikarya</taxon>
        <taxon>Ascomycota</taxon>
        <taxon>Pezizomycotina</taxon>
        <taxon>Eurotiomycetes</taxon>
        <taxon>Eurotiomycetidae</taxon>
        <taxon>Eurotiales</taxon>
        <taxon>Aspergillaceae</taxon>
        <taxon>Aspergillus</taxon>
        <taxon>Aspergillus subgen. Circumdati</taxon>
    </lineage>
</organism>
<dbReference type="GO" id="GO:0016020">
    <property type="term" value="C:membrane"/>
    <property type="evidence" value="ECO:0007669"/>
    <property type="project" value="UniProtKB-SubCell"/>
</dbReference>
<keyword evidence="3" id="KW-0999">Mitochondrion inner membrane</keyword>
<evidence type="ECO:0000256" key="1">
    <source>
        <dbReference type="ARBA" id="ARBA00004370"/>
    </source>
</evidence>
<feature type="transmembrane region" description="Helical" evidence="6">
    <location>
        <begin position="151"/>
        <end position="173"/>
    </location>
</feature>
<feature type="transmembrane region" description="Helical" evidence="6">
    <location>
        <begin position="54"/>
        <end position="78"/>
    </location>
</feature>
<keyword evidence="8" id="KW-1185">Reference proteome</keyword>
<keyword evidence="2 6" id="KW-0812">Transmembrane</keyword>
<sequence length="340" mass="38825">MVYLPSKKLLITIFRTALNNFIHSPGDNLILARVHRLLEWQHVEPNGYTWLTPIVLSIILSALIHYVLGHVMVSLLILESAKTREPVSSETGMKRMPSTRHIRSTLSSLYRTEGICSFFNGLGAAITYWLARSSTTRLLQWLLFRHVYLQPIAHVFSCLLLAETHLYWTACTISASAAQKKQFSWCHDRTRWKLLAIPTLIYAAAEVVINHIPSGVELLTLPAEGNAPVDSRKVILSDILVSLLLLVLQFLLLLPSYIVWISIEGSLLPEKYETIVPSHRQRGARIAELFPRGILPISWRKAYQMIRVGRWLWLIELHAKMCLCLLCVDIVTHFVVYCLR</sequence>
<evidence type="ECO:0000256" key="3">
    <source>
        <dbReference type="ARBA" id="ARBA00022792"/>
    </source>
</evidence>
<keyword evidence="4 6" id="KW-1133">Transmembrane helix</keyword>
<feature type="transmembrane region" description="Helical" evidence="6">
    <location>
        <begin position="239"/>
        <end position="263"/>
    </location>
</feature>
<dbReference type="AlphaFoldDB" id="A0A5N5WP48"/>
<dbReference type="SUPFAM" id="SSF103506">
    <property type="entry name" value="Mitochondrial carrier"/>
    <property type="match status" value="1"/>
</dbReference>